<sequence length="123" mass="14636">MQPEQVYTRFYLSLPSRWLVEHLPPRSQHLVLHINKMEEWHVKYCYDQIHNTGELTLGWRKFALDNNLEEFDACVFQPMGKVYGTWLIDVKIFRVVKDITPPTIPKPPSKRGRKRTISNIQTE</sequence>
<keyword evidence="3" id="KW-0238">DNA-binding</keyword>
<evidence type="ECO:0000256" key="1">
    <source>
        <dbReference type="ARBA" id="ARBA00004123"/>
    </source>
</evidence>
<reference evidence="8 9" key="1">
    <citation type="submission" date="2024-03" db="EMBL/GenBank/DDBJ databases">
        <authorList>
            <person name="Martinez-Hernandez J."/>
        </authorList>
    </citation>
    <scope>NUCLEOTIDE SEQUENCE [LARGE SCALE GENOMIC DNA]</scope>
</reference>
<dbReference type="InterPro" id="IPR015300">
    <property type="entry name" value="DNA-bd_pseudobarrel_sf"/>
</dbReference>
<protein>
    <recommendedName>
        <fullName evidence="7">TF-B3 domain-containing protein</fullName>
    </recommendedName>
</protein>
<accession>A0AAV1YFT9</accession>
<evidence type="ECO:0000313" key="9">
    <source>
        <dbReference type="Proteomes" id="UP001497480"/>
    </source>
</evidence>
<gene>
    <name evidence="8" type="ORF">LLUT_LOCUS33745</name>
</gene>
<dbReference type="PROSITE" id="PS50863">
    <property type="entry name" value="B3"/>
    <property type="match status" value="1"/>
</dbReference>
<keyword evidence="4" id="KW-0804">Transcription</keyword>
<dbReference type="CDD" id="cd10017">
    <property type="entry name" value="B3_DNA"/>
    <property type="match status" value="1"/>
</dbReference>
<name>A0AAV1YFT9_LUPLU</name>
<comment type="subcellular location">
    <subcellularLocation>
        <location evidence="1">Nucleus</location>
    </subcellularLocation>
</comment>
<evidence type="ECO:0000256" key="6">
    <source>
        <dbReference type="SAM" id="MobiDB-lite"/>
    </source>
</evidence>
<feature type="region of interest" description="Disordered" evidence="6">
    <location>
        <begin position="103"/>
        <end position="123"/>
    </location>
</feature>
<dbReference type="Pfam" id="PF02362">
    <property type="entry name" value="B3"/>
    <property type="match status" value="1"/>
</dbReference>
<dbReference type="InterPro" id="IPR003340">
    <property type="entry name" value="B3_DNA-bd"/>
</dbReference>
<dbReference type="EMBL" id="CAXHTB010000024">
    <property type="protein sequence ID" value="CAL0332685.1"/>
    <property type="molecule type" value="Genomic_DNA"/>
</dbReference>
<evidence type="ECO:0000256" key="5">
    <source>
        <dbReference type="ARBA" id="ARBA00023242"/>
    </source>
</evidence>
<dbReference type="PANTHER" id="PTHR31391:SF157">
    <property type="entry name" value="B3 DOMAIN-CONTAINING PROTEIN REM16"/>
    <property type="match status" value="1"/>
</dbReference>
<evidence type="ECO:0000256" key="4">
    <source>
        <dbReference type="ARBA" id="ARBA00023163"/>
    </source>
</evidence>
<proteinExistence type="predicted"/>
<evidence type="ECO:0000256" key="2">
    <source>
        <dbReference type="ARBA" id="ARBA00023015"/>
    </source>
</evidence>
<keyword evidence="9" id="KW-1185">Reference proteome</keyword>
<keyword evidence="2" id="KW-0805">Transcription regulation</keyword>
<dbReference type="GO" id="GO:0003677">
    <property type="term" value="F:DNA binding"/>
    <property type="evidence" value="ECO:0007669"/>
    <property type="project" value="UniProtKB-KW"/>
</dbReference>
<dbReference type="Gene3D" id="2.40.330.10">
    <property type="entry name" value="DNA-binding pseudobarrel domain"/>
    <property type="match status" value="1"/>
</dbReference>
<evidence type="ECO:0000259" key="7">
    <source>
        <dbReference type="PROSITE" id="PS50863"/>
    </source>
</evidence>
<dbReference type="AlphaFoldDB" id="A0AAV1YFT9"/>
<dbReference type="InterPro" id="IPR044837">
    <property type="entry name" value="REM16-like"/>
</dbReference>
<organism evidence="8 9">
    <name type="scientific">Lupinus luteus</name>
    <name type="common">European yellow lupine</name>
    <dbReference type="NCBI Taxonomy" id="3873"/>
    <lineage>
        <taxon>Eukaryota</taxon>
        <taxon>Viridiplantae</taxon>
        <taxon>Streptophyta</taxon>
        <taxon>Embryophyta</taxon>
        <taxon>Tracheophyta</taxon>
        <taxon>Spermatophyta</taxon>
        <taxon>Magnoliopsida</taxon>
        <taxon>eudicotyledons</taxon>
        <taxon>Gunneridae</taxon>
        <taxon>Pentapetalae</taxon>
        <taxon>rosids</taxon>
        <taxon>fabids</taxon>
        <taxon>Fabales</taxon>
        <taxon>Fabaceae</taxon>
        <taxon>Papilionoideae</taxon>
        <taxon>50 kb inversion clade</taxon>
        <taxon>genistoids sensu lato</taxon>
        <taxon>core genistoids</taxon>
        <taxon>Genisteae</taxon>
        <taxon>Lupinus</taxon>
    </lineage>
</organism>
<evidence type="ECO:0000256" key="3">
    <source>
        <dbReference type="ARBA" id="ARBA00023125"/>
    </source>
</evidence>
<dbReference type="PANTHER" id="PTHR31391">
    <property type="entry name" value="B3 DOMAIN-CONTAINING PROTEIN OS11G0197600-RELATED"/>
    <property type="match status" value="1"/>
</dbReference>
<dbReference type="SUPFAM" id="SSF101936">
    <property type="entry name" value="DNA-binding pseudobarrel domain"/>
    <property type="match status" value="1"/>
</dbReference>
<dbReference type="GO" id="GO:0005634">
    <property type="term" value="C:nucleus"/>
    <property type="evidence" value="ECO:0007669"/>
    <property type="project" value="UniProtKB-SubCell"/>
</dbReference>
<dbReference type="Proteomes" id="UP001497480">
    <property type="component" value="Unassembled WGS sequence"/>
</dbReference>
<feature type="domain" description="TF-B3" evidence="7">
    <location>
        <begin position="1"/>
        <end position="96"/>
    </location>
</feature>
<comment type="caution">
    <text evidence="8">The sequence shown here is derived from an EMBL/GenBank/DDBJ whole genome shotgun (WGS) entry which is preliminary data.</text>
</comment>
<keyword evidence="5" id="KW-0539">Nucleus</keyword>
<evidence type="ECO:0000313" key="8">
    <source>
        <dbReference type="EMBL" id="CAL0332685.1"/>
    </source>
</evidence>
<dbReference type="SMART" id="SM01019">
    <property type="entry name" value="B3"/>
    <property type="match status" value="1"/>
</dbReference>